<dbReference type="RefSeq" id="WP_342160455.1">
    <property type="nucleotide sequence ID" value="NZ_JBCDNA010000002.1"/>
</dbReference>
<feature type="transmembrane region" description="Helical" evidence="1">
    <location>
        <begin position="82"/>
        <end position="100"/>
    </location>
</feature>
<dbReference type="Proteomes" id="UP001474120">
    <property type="component" value="Unassembled WGS sequence"/>
</dbReference>
<sequence length="173" mass="18606">MKNAVICLMVICCSFSVSAQKTKGKSREYKVWVELKNKDNIKGYLIQLKDSAIVIVENTRTEPLSVSIANIEELKFRRKGKIGLGMGIGAGAGLAAGAIVGFSSGDDEPGFFSMTAEDKAVISGILLLPVGAGIGALVGTGRSKYPIRGELNNYMKYRSELDKYILVKGTTHQ</sequence>
<feature type="transmembrane region" description="Helical" evidence="1">
    <location>
        <begin position="120"/>
        <end position="138"/>
    </location>
</feature>
<comment type="caution">
    <text evidence="3">The sequence shown here is derived from an EMBL/GenBank/DDBJ whole genome shotgun (WGS) entry which is preliminary data.</text>
</comment>
<gene>
    <name evidence="3" type="ORF">AABB81_10565</name>
</gene>
<dbReference type="EMBL" id="JBCDNA010000002">
    <property type="protein sequence ID" value="MEL4456340.1"/>
    <property type="molecule type" value="Genomic_DNA"/>
</dbReference>
<accession>A0ABU9L5E2</accession>
<evidence type="ECO:0000256" key="1">
    <source>
        <dbReference type="SAM" id="Phobius"/>
    </source>
</evidence>
<feature type="chain" id="PRO_5047417663" description="Glycine zipper family protein" evidence="2">
    <location>
        <begin position="20"/>
        <end position="173"/>
    </location>
</feature>
<keyword evidence="1" id="KW-1133">Transmembrane helix</keyword>
<proteinExistence type="predicted"/>
<name>A0ABU9L5E2_9FLAO</name>
<keyword evidence="2" id="KW-0732">Signal</keyword>
<protein>
    <recommendedName>
        <fullName evidence="5">Glycine zipper family protein</fullName>
    </recommendedName>
</protein>
<organism evidence="3 4">
    <name type="scientific">Lutimonas vermicola</name>
    <dbReference type="NCBI Taxonomy" id="414288"/>
    <lineage>
        <taxon>Bacteria</taxon>
        <taxon>Pseudomonadati</taxon>
        <taxon>Bacteroidota</taxon>
        <taxon>Flavobacteriia</taxon>
        <taxon>Flavobacteriales</taxon>
        <taxon>Flavobacteriaceae</taxon>
        <taxon>Lutimonas</taxon>
    </lineage>
</organism>
<evidence type="ECO:0008006" key="5">
    <source>
        <dbReference type="Google" id="ProtNLM"/>
    </source>
</evidence>
<feature type="signal peptide" evidence="2">
    <location>
        <begin position="1"/>
        <end position="19"/>
    </location>
</feature>
<keyword evidence="1" id="KW-0812">Transmembrane</keyword>
<keyword evidence="1" id="KW-0472">Membrane</keyword>
<evidence type="ECO:0000313" key="4">
    <source>
        <dbReference type="Proteomes" id="UP001474120"/>
    </source>
</evidence>
<reference evidence="3 4" key="1">
    <citation type="submission" date="2024-04" db="EMBL/GenBank/DDBJ databases">
        <title>whole genome sequencing of Lutimonas vermicola strain IMCC1616.</title>
        <authorList>
            <person name="Bae S.S."/>
        </authorList>
    </citation>
    <scope>NUCLEOTIDE SEQUENCE [LARGE SCALE GENOMIC DNA]</scope>
    <source>
        <strain evidence="3 4">IMCC1616</strain>
    </source>
</reference>
<evidence type="ECO:0000313" key="3">
    <source>
        <dbReference type="EMBL" id="MEL4456340.1"/>
    </source>
</evidence>
<keyword evidence="4" id="KW-1185">Reference proteome</keyword>
<evidence type="ECO:0000256" key="2">
    <source>
        <dbReference type="SAM" id="SignalP"/>
    </source>
</evidence>